<dbReference type="STRING" id="7897.ENSLACP00000003553"/>
<dbReference type="PRINTS" id="PR00179">
    <property type="entry name" value="LIPOCALIN"/>
</dbReference>
<evidence type="ECO:0000256" key="18">
    <source>
        <dbReference type="ARBA" id="ARBA00022824"/>
    </source>
</evidence>
<keyword evidence="12" id="KW-0272">Extracellular matrix</keyword>
<keyword evidence="24" id="KW-0472">Membrane</keyword>
<keyword evidence="14" id="KW-0646">Protease inhibitor</keyword>
<evidence type="ECO:0000256" key="8">
    <source>
        <dbReference type="ARBA" id="ARBA00018905"/>
    </source>
</evidence>
<dbReference type="EMBL" id="AFYH01056989">
    <property type="status" value="NOT_ANNOTATED_CDS"/>
    <property type="molecule type" value="Genomic_DNA"/>
</dbReference>
<dbReference type="InterPro" id="IPR036880">
    <property type="entry name" value="Kunitz_BPTI_sf"/>
</dbReference>
<dbReference type="GeneID" id="102359683"/>
<evidence type="ECO:0000256" key="10">
    <source>
        <dbReference type="ARBA" id="ARBA00022490"/>
    </source>
</evidence>
<evidence type="ECO:0000256" key="16">
    <source>
        <dbReference type="ARBA" id="ARBA00022737"/>
    </source>
</evidence>
<dbReference type="GO" id="GO:0031965">
    <property type="term" value="C:nuclear membrane"/>
    <property type="evidence" value="ECO:0007669"/>
    <property type="project" value="UniProtKB-SubCell"/>
</dbReference>
<evidence type="ECO:0000256" key="13">
    <source>
        <dbReference type="ARBA" id="ARBA00022685"/>
    </source>
</evidence>
<reference evidence="35" key="1">
    <citation type="submission" date="2011-08" db="EMBL/GenBank/DDBJ databases">
        <title>The draft genome of Latimeria chalumnae.</title>
        <authorList>
            <person name="Di Palma F."/>
            <person name="Alfoldi J."/>
            <person name="Johnson J."/>
            <person name="Berlin A."/>
            <person name="Gnerre S."/>
            <person name="Jaffe D."/>
            <person name="MacCallum I."/>
            <person name="Young S."/>
            <person name="Walker B.J."/>
            <person name="Lander E."/>
            <person name="Lindblad-Toh K."/>
        </authorList>
    </citation>
    <scope>NUCLEOTIDE SEQUENCE [LARGE SCALE GENOMIC DNA]</scope>
    <source>
        <strain evidence="35">Wild caught</strain>
    </source>
</reference>
<dbReference type="InterPro" id="IPR012674">
    <property type="entry name" value="Calycin"/>
</dbReference>
<dbReference type="EMBL" id="AFYH01056987">
    <property type="status" value="NOT_ANNOTATED_CDS"/>
    <property type="molecule type" value="Genomic_DNA"/>
</dbReference>
<feature type="chain" id="PRO_5003579481" description="Protein AMBP" evidence="32">
    <location>
        <begin position="19"/>
        <end position="350"/>
    </location>
</feature>
<evidence type="ECO:0000313" key="35">
    <source>
        <dbReference type="Proteomes" id="UP000008672"/>
    </source>
</evidence>
<evidence type="ECO:0000256" key="29">
    <source>
        <dbReference type="ARBA" id="ARBA00029474"/>
    </source>
</evidence>
<evidence type="ECO:0000256" key="5">
    <source>
        <dbReference type="ARBA" id="ARBA00004617"/>
    </source>
</evidence>
<dbReference type="OrthoDB" id="9949223at2759"/>
<evidence type="ECO:0000256" key="12">
    <source>
        <dbReference type="ARBA" id="ARBA00022530"/>
    </source>
</evidence>
<dbReference type="GeneTree" id="ENSGT00940000160109"/>
<keyword evidence="22" id="KW-0560">Oxidoreductase</keyword>
<comment type="function">
    <text evidence="28">Kunitz-type serine protease inhibitor. Has high catalytic efficiency for F10/blood coagulation factor Xa and may act as an anticoagulant by inhibiting prothrombin activation. Inhibits trypsin and mast cell CMA1/chymase and tryptase proteases.</text>
</comment>
<keyword evidence="35" id="KW-1185">Reference proteome</keyword>
<evidence type="ECO:0000256" key="32">
    <source>
        <dbReference type="SAM" id="SignalP"/>
    </source>
</evidence>
<dbReference type="KEGG" id="lcm:102359683"/>
<keyword evidence="18" id="KW-0256">Endoplasmic reticulum</keyword>
<evidence type="ECO:0000256" key="3">
    <source>
        <dbReference type="ARBA" id="ARBA00004498"/>
    </source>
</evidence>
<keyword evidence="16" id="KW-0677">Repeat</keyword>
<keyword evidence="9" id="KW-1003">Cell membrane</keyword>
<evidence type="ECO:0000256" key="30">
    <source>
        <dbReference type="ARBA" id="ARBA00046983"/>
    </source>
</evidence>
<evidence type="ECO:0000256" key="15">
    <source>
        <dbReference type="ARBA" id="ARBA00022729"/>
    </source>
</evidence>
<evidence type="ECO:0000256" key="11">
    <source>
        <dbReference type="ARBA" id="ARBA00022525"/>
    </source>
</evidence>
<organism evidence="34 35">
    <name type="scientific">Latimeria chalumnae</name>
    <name type="common">Coelacanth</name>
    <dbReference type="NCBI Taxonomy" id="7897"/>
    <lineage>
        <taxon>Eukaryota</taxon>
        <taxon>Metazoa</taxon>
        <taxon>Chordata</taxon>
        <taxon>Craniata</taxon>
        <taxon>Vertebrata</taxon>
        <taxon>Euteleostomi</taxon>
        <taxon>Coelacanthiformes</taxon>
        <taxon>Coelacanthidae</taxon>
        <taxon>Latimeria</taxon>
    </lineage>
</organism>
<dbReference type="eggNOG" id="KOG4295">
    <property type="taxonomic scope" value="Eukaryota"/>
</dbReference>
<dbReference type="PANTHER" id="PTHR46676:SF1">
    <property type="entry name" value="PROTEIN AMBP"/>
    <property type="match status" value="1"/>
</dbReference>
<dbReference type="GO" id="GO:0016491">
    <property type="term" value="F:oxidoreductase activity"/>
    <property type="evidence" value="ECO:0007669"/>
    <property type="project" value="UniProtKB-KW"/>
</dbReference>
<dbReference type="GO" id="GO:0005743">
    <property type="term" value="C:mitochondrial inner membrane"/>
    <property type="evidence" value="ECO:0007669"/>
    <property type="project" value="UniProtKB-SubCell"/>
</dbReference>
<keyword evidence="13" id="KW-0165">Cleavage on pair of basic residues</keyword>
<keyword evidence="25" id="KW-1015">Disulfide bond</keyword>
<evidence type="ECO:0000256" key="28">
    <source>
        <dbReference type="ARBA" id="ARBA00029383"/>
    </source>
</evidence>
<dbReference type="PANTHER" id="PTHR46676">
    <property type="entry name" value="PROTEIN AMBP"/>
    <property type="match status" value="1"/>
</dbReference>
<dbReference type="SUPFAM" id="SSF57362">
    <property type="entry name" value="BPTI-like"/>
    <property type="match status" value="2"/>
</dbReference>
<evidence type="ECO:0000256" key="22">
    <source>
        <dbReference type="ARBA" id="ARBA00023002"/>
    </source>
</evidence>
<dbReference type="GO" id="GO:0005829">
    <property type="term" value="C:cytosol"/>
    <property type="evidence" value="ECO:0007669"/>
    <property type="project" value="UniProtKB-SubCell"/>
</dbReference>
<dbReference type="CDD" id="cd22597">
    <property type="entry name" value="Kunitz_bikunin_2-like"/>
    <property type="match status" value="1"/>
</dbReference>
<evidence type="ECO:0000256" key="26">
    <source>
        <dbReference type="ARBA" id="ARBA00023180"/>
    </source>
</evidence>
<dbReference type="PROSITE" id="PS50279">
    <property type="entry name" value="BPTI_KUNITZ_2"/>
    <property type="match status" value="2"/>
</dbReference>
<dbReference type="HOGENOM" id="CLU_067584_0_0_1"/>
<evidence type="ECO:0000256" key="21">
    <source>
        <dbReference type="ARBA" id="ARBA00022991"/>
    </source>
</evidence>
<dbReference type="Ensembl" id="ENSLACT00000003585.2">
    <property type="protein sequence ID" value="ENSLACP00000003553.2"/>
    <property type="gene ID" value="ENSLACG00000003165.2"/>
</dbReference>
<dbReference type="SMART" id="SM00131">
    <property type="entry name" value="KU"/>
    <property type="match status" value="2"/>
</dbReference>
<dbReference type="InParanoid" id="H3A1N2"/>
<evidence type="ECO:0000256" key="1">
    <source>
        <dbReference type="ARBA" id="ARBA00004202"/>
    </source>
</evidence>
<keyword evidence="17" id="KW-0999">Mitochondrion inner membrane</keyword>
<evidence type="ECO:0000313" key="34">
    <source>
        <dbReference type="Ensembl" id="ENSLACP00000003553.2"/>
    </source>
</evidence>
<keyword evidence="10" id="KW-0963">Cytoplasm</keyword>
<dbReference type="PRINTS" id="PR00759">
    <property type="entry name" value="BASICPTASE"/>
</dbReference>
<dbReference type="CTD" id="259"/>
<dbReference type="OMA" id="CPWLKRI"/>
<evidence type="ECO:0000256" key="14">
    <source>
        <dbReference type="ARBA" id="ARBA00022690"/>
    </source>
</evidence>
<evidence type="ECO:0000256" key="23">
    <source>
        <dbReference type="ARBA" id="ARBA00023128"/>
    </source>
</evidence>
<dbReference type="Pfam" id="PF00061">
    <property type="entry name" value="Lipocalin"/>
    <property type="match status" value="1"/>
</dbReference>
<dbReference type="EMBL" id="AFYH01056988">
    <property type="status" value="NOT_ANNOTATED_CDS"/>
    <property type="molecule type" value="Genomic_DNA"/>
</dbReference>
<evidence type="ECO:0000256" key="4">
    <source>
        <dbReference type="ARBA" id="ARBA00004514"/>
    </source>
</evidence>
<comment type="subunit">
    <text evidence="30">I-alpha-I plasma protease inhibitors are assembled from one or two heavy chains (HC) and one light chain, bikunin. Inter-alpha-inhibitor (I-alpha-I) is composed of ITIH1/HC1, ITIH2/HC2 and bikunin, and pre-alpha-inhibitor (P-alpha-I) of ITIH3/HC3 and bikunin. Interacts with TNFAIP6 (via Link domain).</text>
</comment>
<feature type="signal peptide" evidence="32">
    <location>
        <begin position="1"/>
        <end position="18"/>
    </location>
</feature>
<gene>
    <name evidence="34" type="primary">AMBP</name>
</gene>
<name>H3A1N2_LATCH</name>
<evidence type="ECO:0000256" key="7">
    <source>
        <dbReference type="ARBA" id="ARBA00008238"/>
    </source>
</evidence>
<comment type="subunit">
    <text evidence="29">Monomer. Also occurs as a complex with tryptase in mast cells.</text>
</comment>
<dbReference type="InterPro" id="IPR020901">
    <property type="entry name" value="Prtase_inh_Kunz-CS"/>
</dbReference>
<dbReference type="InterPro" id="IPR002223">
    <property type="entry name" value="Kunitz_BPTI"/>
</dbReference>
<feature type="domain" description="BPTI/Kunitz inhibitor" evidence="33">
    <location>
        <begin position="280"/>
        <end position="330"/>
    </location>
</feature>
<dbReference type="Bgee" id="ENSLACG00000003165">
    <property type="expression patterns" value="Expressed in pharyngeal gill and 2 other cell types or tissues"/>
</dbReference>
<dbReference type="CDD" id="cd22596">
    <property type="entry name" value="Kunitz_bikunin_1-like"/>
    <property type="match status" value="1"/>
</dbReference>
<keyword evidence="26" id="KW-0325">Glycoprotein</keyword>
<dbReference type="GO" id="GO:0005576">
    <property type="term" value="C:extracellular region"/>
    <property type="evidence" value="ECO:0007669"/>
    <property type="project" value="UniProtKB-ARBA"/>
</dbReference>
<dbReference type="MEROPS" id="I02.005"/>
<dbReference type="InterPro" id="IPR002968">
    <property type="entry name" value="A1-microglobln"/>
</dbReference>
<evidence type="ECO:0000256" key="20">
    <source>
        <dbReference type="ARBA" id="ARBA00022974"/>
    </source>
</evidence>
<dbReference type="PRINTS" id="PR01215">
    <property type="entry name" value="A1MCGLOBULIN"/>
</dbReference>
<evidence type="ECO:0000256" key="25">
    <source>
        <dbReference type="ARBA" id="ARBA00023157"/>
    </source>
</evidence>
<dbReference type="PROSITE" id="PS00280">
    <property type="entry name" value="BPTI_KUNITZ_1"/>
    <property type="match status" value="2"/>
</dbReference>
<dbReference type="GO" id="GO:0004867">
    <property type="term" value="F:serine-type endopeptidase inhibitor activity"/>
    <property type="evidence" value="ECO:0007669"/>
    <property type="project" value="UniProtKB-KW"/>
</dbReference>
<keyword evidence="21" id="KW-0157">Chromophore</keyword>
<keyword evidence="11" id="KW-0964">Secreted</keyword>
<dbReference type="GO" id="GO:0005886">
    <property type="term" value="C:plasma membrane"/>
    <property type="evidence" value="ECO:0007669"/>
    <property type="project" value="UniProtKB-SubCell"/>
</dbReference>
<evidence type="ECO:0000256" key="31">
    <source>
        <dbReference type="ARBA" id="ARBA00047015"/>
    </source>
</evidence>
<comment type="similarity">
    <text evidence="7">In the N-terminal section; belongs to the calycin superfamily. Lipocalin family.</text>
</comment>
<reference evidence="34" key="3">
    <citation type="submission" date="2025-09" db="UniProtKB">
        <authorList>
            <consortium name="Ensembl"/>
        </authorList>
    </citation>
    <scope>IDENTIFICATION</scope>
</reference>
<keyword evidence="20" id="KW-0654">Proteoglycan</keyword>
<keyword evidence="19" id="KW-0722">Serine protease inhibitor</keyword>
<dbReference type="SUPFAM" id="SSF50814">
    <property type="entry name" value="Lipocalins"/>
    <property type="match status" value="1"/>
</dbReference>
<accession>H3A1N2</accession>
<evidence type="ECO:0000256" key="27">
    <source>
        <dbReference type="ARBA" id="ARBA00023242"/>
    </source>
</evidence>
<comment type="subcellular location">
    <subcellularLocation>
        <location evidence="1">Cell membrane</location>
        <topology evidence="1">Peripheral membrane protein</topology>
    </subcellularLocation>
    <subcellularLocation>
        <location evidence="4">Cytoplasm</location>
        <location evidence="4">Cytosol</location>
    </subcellularLocation>
    <subcellularLocation>
        <location evidence="2">Endoplasmic reticulum</location>
    </subcellularLocation>
    <subcellularLocation>
        <location evidence="6">Mitochondrion inner membrane</location>
        <topology evidence="6">Peripheral membrane protein</topology>
    </subcellularLocation>
    <subcellularLocation>
        <location evidence="5">Nucleus membrane</location>
        <topology evidence="5">Peripheral membrane protein</topology>
    </subcellularLocation>
    <subcellularLocation>
        <location evidence="3">Secreted</location>
        <location evidence="3">Extracellular space</location>
        <location evidence="3">Extracellular matrix</location>
    </subcellularLocation>
</comment>
<keyword evidence="27" id="KW-0539">Nucleus</keyword>
<evidence type="ECO:0000256" key="17">
    <source>
        <dbReference type="ARBA" id="ARBA00022792"/>
    </source>
</evidence>
<dbReference type="Gene3D" id="2.40.128.20">
    <property type="match status" value="1"/>
</dbReference>
<dbReference type="InterPro" id="IPR029856">
    <property type="entry name" value="AMBP"/>
</dbReference>
<dbReference type="Proteomes" id="UP000008672">
    <property type="component" value="Unassembled WGS sequence"/>
</dbReference>
<dbReference type="GO" id="GO:0005783">
    <property type="term" value="C:endoplasmic reticulum"/>
    <property type="evidence" value="ECO:0007669"/>
    <property type="project" value="UniProtKB-SubCell"/>
</dbReference>
<keyword evidence="15 32" id="KW-0732">Signal</keyword>
<evidence type="ECO:0000259" key="33">
    <source>
        <dbReference type="PROSITE" id="PS50279"/>
    </source>
</evidence>
<dbReference type="FunFam" id="4.10.410.10:FF:000005">
    <property type="entry name" value="Pancreatic trypsin inhibitor"/>
    <property type="match status" value="1"/>
</dbReference>
<dbReference type="InterPro" id="IPR022272">
    <property type="entry name" value="Lipocalin_CS"/>
</dbReference>
<proteinExistence type="inferred from homology"/>
<keyword evidence="23" id="KW-0496">Mitochondrion</keyword>
<reference evidence="34" key="2">
    <citation type="submission" date="2025-08" db="UniProtKB">
        <authorList>
            <consortium name="Ensembl"/>
        </authorList>
    </citation>
    <scope>IDENTIFICATION</scope>
</reference>
<dbReference type="PROSITE" id="PS00213">
    <property type="entry name" value="LIPOCALIN"/>
    <property type="match status" value="1"/>
</dbReference>
<protein>
    <recommendedName>
        <fullName evidence="8">Protein AMBP</fullName>
    </recommendedName>
</protein>
<evidence type="ECO:0000256" key="9">
    <source>
        <dbReference type="ARBA" id="ARBA00022475"/>
    </source>
</evidence>
<dbReference type="EMBL" id="AFYH01056986">
    <property type="status" value="NOT_ANNOTATED_CDS"/>
    <property type="molecule type" value="Genomic_DNA"/>
</dbReference>
<evidence type="ECO:0000256" key="2">
    <source>
        <dbReference type="ARBA" id="ARBA00004240"/>
    </source>
</evidence>
<evidence type="ECO:0000256" key="19">
    <source>
        <dbReference type="ARBA" id="ARBA00022900"/>
    </source>
</evidence>
<dbReference type="InterPro" id="IPR000566">
    <property type="entry name" value="Lipocln_cytosolic_FA-bd_dom"/>
</dbReference>
<dbReference type="Gene3D" id="4.10.410.10">
    <property type="entry name" value="Pancreatic trypsin inhibitor Kunitz domain"/>
    <property type="match status" value="2"/>
</dbReference>
<sequence>MKLHIAILFAICLKAVHGSPLRDEDIQVQENFDLPRIYGKWYEIAIASTCPWVKNHKDKMFMGTMVLQEGEQSDRISTTSTRIRDGTCSQITGYYTLTTTPGKFAYHNSKWNLDVNSYVVHTNYDEYSIVMMQKYKSSNSTTTVRLYGRTQELRDSLHAEFKKFALDQGIDEDSIYILPKRDECVPGEPKAESLMARARRAVLEEEEGSGATSFSLKIHKEDVCKLNSAVGPCLGYTPRYFYNSSLMACEQFAYGGCLGNGNNFHSEKECLQKCRNEAACRLPIVPGPCKGSINLWAFDAKTGKCLIFQYGGCQGNGNKFYTQKECEEYCGIPLEGDEEFLGLPKVGSSA</sequence>
<dbReference type="AlphaFoldDB" id="H3A1N2"/>
<feature type="domain" description="BPTI/Kunitz inhibitor" evidence="33">
    <location>
        <begin position="224"/>
        <end position="274"/>
    </location>
</feature>
<evidence type="ECO:0000256" key="24">
    <source>
        <dbReference type="ARBA" id="ARBA00023136"/>
    </source>
</evidence>
<dbReference type="FunCoup" id="H3A1N2">
    <property type="interactions" value="219"/>
</dbReference>
<dbReference type="FunFam" id="2.40.128.20:FF:000007">
    <property type="entry name" value="Alpha-1-microglobulin/bikunin precursor"/>
    <property type="match status" value="1"/>
</dbReference>
<comment type="subunit">
    <text evidence="31">Monomer. Homodimer. In plasma, it occurs as a monomer or dimer and in covalently-linked complexes with immunoglobulin A (IgA), ALB/albumin and F2/prothrombin. Chromophore-bound alpha-1-microglobulin interacts with the constant region of immunoglobulin A. Chromophore-bound alpha-1-microglobulin interacts with ALB with molar ratio 2:1 and 1:1; this interaction does not prevent fatty acid binding to ALB. Interacts with F2/prothrombin (via N-terminus) with molar ratio 2:1 and 1:1; this interaction does not prevent the activation of prothrombin to thrombin. Interacts with NDUFAB1, a subunit of mitochondrial complex I. Interacts with FN1.</text>
</comment>
<evidence type="ECO:0000256" key="6">
    <source>
        <dbReference type="ARBA" id="ARBA00004637"/>
    </source>
</evidence>
<dbReference type="Pfam" id="PF00014">
    <property type="entry name" value="Kunitz_BPTI"/>
    <property type="match status" value="2"/>
</dbReference>
<dbReference type="RefSeq" id="XP_005994505.1">
    <property type="nucleotide sequence ID" value="XM_005994443.3"/>
</dbReference>